<keyword evidence="5" id="KW-1185">Reference proteome</keyword>
<dbReference type="OrthoDB" id="1911293at2759"/>
<name>A0A9Q0CHX1_9POAL</name>
<evidence type="ECO:0000259" key="3">
    <source>
        <dbReference type="PROSITE" id="PS51774"/>
    </source>
</evidence>
<evidence type="ECO:0000313" key="5">
    <source>
        <dbReference type="Proteomes" id="UP001151287"/>
    </source>
</evidence>
<dbReference type="AlphaFoldDB" id="A0A9Q0CHX1"/>
<dbReference type="Pfam" id="PF07765">
    <property type="entry name" value="KIP1"/>
    <property type="match status" value="1"/>
</dbReference>
<comment type="similarity">
    <text evidence="2">Belongs to the NET family.</text>
</comment>
<protein>
    <recommendedName>
        <fullName evidence="3">NAB domain-containing protein</fullName>
    </recommendedName>
</protein>
<dbReference type="PANTHER" id="PTHR32258">
    <property type="entry name" value="PROTEIN NETWORKED 4A"/>
    <property type="match status" value="1"/>
</dbReference>
<keyword evidence="1" id="KW-0175">Coiled coil</keyword>
<comment type="caution">
    <text evidence="4">The sequence shown here is derived from an EMBL/GenBank/DDBJ whole genome shotgun (WGS) entry which is preliminary data.</text>
</comment>
<feature type="domain" description="NAB" evidence="3">
    <location>
        <begin position="15"/>
        <end position="101"/>
    </location>
</feature>
<dbReference type="InterPro" id="IPR051861">
    <property type="entry name" value="NET_actin-binding_domain"/>
</dbReference>
<evidence type="ECO:0000313" key="4">
    <source>
        <dbReference type="EMBL" id="KAJ1694085.1"/>
    </source>
</evidence>
<dbReference type="GO" id="GO:0003779">
    <property type="term" value="F:actin binding"/>
    <property type="evidence" value="ECO:0007669"/>
    <property type="project" value="InterPro"/>
</dbReference>
<sequence length="339" mass="38700">METSVEACIGSGVTLTSEVNSCHLLCRSSTCPPWLQAAVTDIEQRIRSLEVSLPNDEETHSFAERAEHYYEKRPQLLSLLQDLHLQYLYLADRYSQSLIKSNHRKTPSFHSNPDSFIDLDSTNEFSETESSLSFQPAFSSEKKQVLDLDVLVVEMVMANVERDILAAETAEAEKKRQESARKIELQGSLLEVLESERMVLLGENARLGFRAAAAGEEAAAMAAELGYMRHKAAELARLVVKLREEHRVCMLGRKIEGLQSHIYGLEKRNREYLDAISNWEKERKADKAEMELLRIENKRLADLAKKRRGMGNWWGRIRRIEWAPCVPQVKKGKTGCFYI</sequence>
<evidence type="ECO:0000256" key="1">
    <source>
        <dbReference type="ARBA" id="ARBA00023054"/>
    </source>
</evidence>
<evidence type="ECO:0000256" key="2">
    <source>
        <dbReference type="ARBA" id="ARBA00038006"/>
    </source>
</evidence>
<accession>A0A9Q0CHX1</accession>
<organism evidence="4 5">
    <name type="scientific">Rhynchospora breviuscula</name>
    <dbReference type="NCBI Taxonomy" id="2022672"/>
    <lineage>
        <taxon>Eukaryota</taxon>
        <taxon>Viridiplantae</taxon>
        <taxon>Streptophyta</taxon>
        <taxon>Embryophyta</taxon>
        <taxon>Tracheophyta</taxon>
        <taxon>Spermatophyta</taxon>
        <taxon>Magnoliopsida</taxon>
        <taxon>Liliopsida</taxon>
        <taxon>Poales</taxon>
        <taxon>Cyperaceae</taxon>
        <taxon>Cyperoideae</taxon>
        <taxon>Rhynchosporeae</taxon>
        <taxon>Rhynchospora</taxon>
    </lineage>
</organism>
<proteinExistence type="inferred from homology"/>
<reference evidence="4" key="1">
    <citation type="journal article" date="2022" name="Cell">
        <title>Repeat-based holocentromeres influence genome architecture and karyotype evolution.</title>
        <authorList>
            <person name="Hofstatter P.G."/>
            <person name="Thangavel G."/>
            <person name="Lux T."/>
            <person name="Neumann P."/>
            <person name="Vondrak T."/>
            <person name="Novak P."/>
            <person name="Zhang M."/>
            <person name="Costa L."/>
            <person name="Castellani M."/>
            <person name="Scott A."/>
            <person name="Toegelov H."/>
            <person name="Fuchs J."/>
            <person name="Mata-Sucre Y."/>
            <person name="Dias Y."/>
            <person name="Vanzela A.L.L."/>
            <person name="Huettel B."/>
            <person name="Almeida C.C.S."/>
            <person name="Simkova H."/>
            <person name="Souza G."/>
            <person name="Pedrosa-Harand A."/>
            <person name="Macas J."/>
            <person name="Mayer K.F.X."/>
            <person name="Houben A."/>
            <person name="Marques A."/>
        </authorList>
    </citation>
    <scope>NUCLEOTIDE SEQUENCE</scope>
    <source>
        <strain evidence="4">RhyBre1mFocal</strain>
    </source>
</reference>
<gene>
    <name evidence="4" type="ORF">LUZ63_010783</name>
</gene>
<dbReference type="PROSITE" id="PS51774">
    <property type="entry name" value="NAB"/>
    <property type="match status" value="1"/>
</dbReference>
<dbReference type="PANTHER" id="PTHR32258:SF26">
    <property type="entry name" value="KINASE INTERACTING (KIP1-LIKE) FAMILY PROTEIN"/>
    <property type="match status" value="1"/>
</dbReference>
<dbReference type="Proteomes" id="UP001151287">
    <property type="component" value="Unassembled WGS sequence"/>
</dbReference>
<dbReference type="EMBL" id="JAMQYH010000003">
    <property type="protein sequence ID" value="KAJ1694085.1"/>
    <property type="molecule type" value="Genomic_DNA"/>
</dbReference>
<dbReference type="InterPro" id="IPR011684">
    <property type="entry name" value="NAB"/>
</dbReference>